<reference evidence="3" key="1">
    <citation type="submission" date="2022-07" db="EMBL/GenBank/DDBJ databases">
        <title>Alkalimarinus sp. nov., isolated from gut of a Alitta virens.</title>
        <authorList>
            <person name="Yang A.I."/>
            <person name="Shin N.-R."/>
        </authorList>
    </citation>
    <scope>NUCLEOTIDE SEQUENCE</scope>
    <source>
        <strain evidence="3">FA028</strain>
    </source>
</reference>
<protein>
    <submittedName>
        <fullName evidence="3">META domain-containing protein</fullName>
    </submittedName>
</protein>
<dbReference type="InterPro" id="IPR038670">
    <property type="entry name" value="HslJ-like_sf"/>
</dbReference>
<dbReference type="InterPro" id="IPR005184">
    <property type="entry name" value="DUF306_Meta_HslJ"/>
</dbReference>
<evidence type="ECO:0000256" key="1">
    <source>
        <dbReference type="SAM" id="SignalP"/>
    </source>
</evidence>
<proteinExistence type="predicted"/>
<feature type="chain" id="PRO_5039549069" evidence="1">
    <location>
        <begin position="21"/>
        <end position="145"/>
    </location>
</feature>
<evidence type="ECO:0000313" key="3">
    <source>
        <dbReference type="EMBL" id="UZW76681.1"/>
    </source>
</evidence>
<sequence>MKRILSVVTLSVLMSACASIEEESNSVTVKALQHHNWELTHIDGELISVPNKQQKPRLEIGEHFTANGMAGCNNFFGQAALNENGAFRIEKMGLTRKMCPEADMKIEQVMTEVLSSWSEITLTPKNMILKSPTHELTLKLRDWVN</sequence>
<dbReference type="AlphaFoldDB" id="A0A9E8HPE4"/>
<accession>A0A9E8HPE4</accession>
<feature type="signal peptide" evidence="1">
    <location>
        <begin position="1"/>
        <end position="20"/>
    </location>
</feature>
<name>A0A9E8HPE4_9ALTE</name>
<gene>
    <name evidence="3" type="ORF">NNL22_08895</name>
</gene>
<dbReference type="EMBL" id="CP101527">
    <property type="protein sequence ID" value="UZW76681.1"/>
    <property type="molecule type" value="Genomic_DNA"/>
</dbReference>
<dbReference type="PANTHER" id="PTHR35535">
    <property type="entry name" value="HEAT SHOCK PROTEIN HSLJ"/>
    <property type="match status" value="1"/>
</dbReference>
<dbReference type="KEGG" id="asem:NNL22_08895"/>
<dbReference type="RefSeq" id="WP_251813061.1">
    <property type="nucleotide sequence ID" value="NZ_CP101527.1"/>
</dbReference>
<dbReference type="Gene3D" id="2.40.128.270">
    <property type="match status" value="1"/>
</dbReference>
<evidence type="ECO:0000259" key="2">
    <source>
        <dbReference type="Pfam" id="PF03724"/>
    </source>
</evidence>
<keyword evidence="1" id="KW-0732">Signal</keyword>
<keyword evidence="4" id="KW-1185">Reference proteome</keyword>
<dbReference type="InterPro" id="IPR053147">
    <property type="entry name" value="Hsp_HslJ-like"/>
</dbReference>
<organism evidence="3 4">
    <name type="scientific">Alkalimarinus sediminis</name>
    <dbReference type="NCBI Taxonomy" id="1632866"/>
    <lineage>
        <taxon>Bacteria</taxon>
        <taxon>Pseudomonadati</taxon>
        <taxon>Pseudomonadota</taxon>
        <taxon>Gammaproteobacteria</taxon>
        <taxon>Alteromonadales</taxon>
        <taxon>Alteromonadaceae</taxon>
        <taxon>Alkalimarinus</taxon>
    </lineage>
</organism>
<evidence type="ECO:0000313" key="4">
    <source>
        <dbReference type="Proteomes" id="UP001164472"/>
    </source>
</evidence>
<dbReference type="Proteomes" id="UP001164472">
    <property type="component" value="Chromosome"/>
</dbReference>
<feature type="domain" description="DUF306" evidence="2">
    <location>
        <begin position="31"/>
        <end position="139"/>
    </location>
</feature>
<dbReference type="PROSITE" id="PS51257">
    <property type="entry name" value="PROKAR_LIPOPROTEIN"/>
    <property type="match status" value="1"/>
</dbReference>
<dbReference type="PANTHER" id="PTHR35535:SF1">
    <property type="entry name" value="HEAT SHOCK PROTEIN HSLJ"/>
    <property type="match status" value="1"/>
</dbReference>
<dbReference type="Pfam" id="PF03724">
    <property type="entry name" value="META"/>
    <property type="match status" value="1"/>
</dbReference>